<keyword evidence="3" id="KW-1185">Reference proteome</keyword>
<dbReference type="SUPFAM" id="SSF55961">
    <property type="entry name" value="Bet v1-like"/>
    <property type="match status" value="1"/>
</dbReference>
<protein>
    <recommendedName>
        <fullName evidence="1">YdhG-like domain-containing protein</fullName>
    </recommendedName>
</protein>
<dbReference type="InterPro" id="IPR023393">
    <property type="entry name" value="START-like_dom_sf"/>
</dbReference>
<feature type="domain" description="YdhG-like" evidence="1">
    <location>
        <begin position="20"/>
        <end position="93"/>
    </location>
</feature>
<evidence type="ECO:0000313" key="3">
    <source>
        <dbReference type="Proteomes" id="UP001501057"/>
    </source>
</evidence>
<dbReference type="CDD" id="cd07812">
    <property type="entry name" value="SRPBCC"/>
    <property type="match status" value="1"/>
</dbReference>
<evidence type="ECO:0000313" key="2">
    <source>
        <dbReference type="EMBL" id="GAA1754373.1"/>
    </source>
</evidence>
<dbReference type="SUPFAM" id="SSF159888">
    <property type="entry name" value="YdhG-like"/>
    <property type="match status" value="1"/>
</dbReference>
<accession>A0ABP4WIE2</accession>
<dbReference type="Proteomes" id="UP001501057">
    <property type="component" value="Unassembled WGS sequence"/>
</dbReference>
<proteinExistence type="predicted"/>
<comment type="caution">
    <text evidence="2">The sequence shown here is derived from an EMBL/GenBank/DDBJ whole genome shotgun (WGS) entry which is preliminary data.</text>
</comment>
<organism evidence="2 3">
    <name type="scientific">Aeromicrobium alkaliterrae</name>
    <dbReference type="NCBI Taxonomy" id="302168"/>
    <lineage>
        <taxon>Bacteria</taxon>
        <taxon>Bacillati</taxon>
        <taxon>Actinomycetota</taxon>
        <taxon>Actinomycetes</taxon>
        <taxon>Propionibacteriales</taxon>
        <taxon>Nocardioidaceae</taxon>
        <taxon>Aeromicrobium</taxon>
    </lineage>
</organism>
<name>A0ABP4WIE2_9ACTN</name>
<dbReference type="Gene3D" id="3.30.530.20">
    <property type="match status" value="1"/>
</dbReference>
<dbReference type="InterPro" id="IPR014922">
    <property type="entry name" value="YdhG-like"/>
</dbReference>
<dbReference type="Pfam" id="PF08818">
    <property type="entry name" value="DUF1801"/>
    <property type="match status" value="1"/>
</dbReference>
<gene>
    <name evidence="2" type="ORF">GCM10009710_37120</name>
</gene>
<dbReference type="EMBL" id="BAAAME010000018">
    <property type="protein sequence ID" value="GAA1754373.1"/>
    <property type="molecule type" value="Genomic_DNA"/>
</dbReference>
<sequence length="246" mass="28043">MGEKATSINEYLDGIDPVFRPELEKIRTLVTELVPSVEETISYRMPTLKYKGRALVFFTASKKHMSFYPSSWAIEAFAERLEGYATTEHSLEIALPRARVLELLENPVHRPKWLRGLMLHEPIRGEDGQVGTESRVVFEAGGKTMECSETITRLEPKDLHGIAPDRVIRYEREIVAHGMWNAARERLTQTGPDATLWASENEYRFSGPMRLAAPLLRRVFVKQTGLVMEDFKAFAERGTDVRDCSD</sequence>
<evidence type="ECO:0000259" key="1">
    <source>
        <dbReference type="Pfam" id="PF08818"/>
    </source>
</evidence>
<dbReference type="Gene3D" id="3.90.1150.200">
    <property type="match status" value="1"/>
</dbReference>
<reference evidence="3" key="1">
    <citation type="journal article" date="2019" name="Int. J. Syst. Evol. Microbiol.">
        <title>The Global Catalogue of Microorganisms (GCM) 10K type strain sequencing project: providing services to taxonomists for standard genome sequencing and annotation.</title>
        <authorList>
            <consortium name="The Broad Institute Genomics Platform"/>
            <consortium name="The Broad Institute Genome Sequencing Center for Infectious Disease"/>
            <person name="Wu L."/>
            <person name="Ma J."/>
        </authorList>
    </citation>
    <scope>NUCLEOTIDE SEQUENCE [LARGE SCALE GENOMIC DNA]</scope>
    <source>
        <strain evidence="3">JCM 13518</strain>
    </source>
</reference>